<evidence type="ECO:0000313" key="2">
    <source>
        <dbReference type="Proteomes" id="UP000483379"/>
    </source>
</evidence>
<feature type="non-terminal residue" evidence="1">
    <location>
        <position position="1"/>
    </location>
</feature>
<evidence type="ECO:0000313" key="1">
    <source>
        <dbReference type="EMBL" id="NEV64898.1"/>
    </source>
</evidence>
<reference evidence="1 2" key="1">
    <citation type="submission" date="2020-02" db="EMBL/GenBank/DDBJ databases">
        <title>Genome sequences of Thiorhodococcus mannitoliphagus and Thiorhodococcus minor, purple sulfur photosynthetic bacteria in the gammaproteobacterial family, Chromatiaceae.</title>
        <authorList>
            <person name="Aviles F.A."/>
            <person name="Meyer T.E."/>
            <person name="Kyndt J.A."/>
        </authorList>
    </citation>
    <scope>NUCLEOTIDE SEQUENCE [LARGE SCALE GENOMIC DNA]</scope>
    <source>
        <strain evidence="1 2">DSM 11518</strain>
    </source>
</reference>
<dbReference type="AlphaFoldDB" id="A0A6M0K549"/>
<dbReference type="RefSeq" id="WP_164456103.1">
    <property type="nucleotide sequence ID" value="NZ_JAAIJQ010000121.1"/>
</dbReference>
<proteinExistence type="predicted"/>
<name>A0A6M0K549_9GAMM</name>
<dbReference type="EMBL" id="JAAIJQ010000121">
    <property type="protein sequence ID" value="NEV64898.1"/>
    <property type="molecule type" value="Genomic_DNA"/>
</dbReference>
<keyword evidence="2" id="KW-1185">Reference proteome</keyword>
<organism evidence="1 2">
    <name type="scientific">Thiorhodococcus minor</name>
    <dbReference type="NCBI Taxonomy" id="57489"/>
    <lineage>
        <taxon>Bacteria</taxon>
        <taxon>Pseudomonadati</taxon>
        <taxon>Pseudomonadota</taxon>
        <taxon>Gammaproteobacteria</taxon>
        <taxon>Chromatiales</taxon>
        <taxon>Chromatiaceae</taxon>
        <taxon>Thiorhodococcus</taxon>
    </lineage>
</organism>
<comment type="caution">
    <text evidence="1">The sequence shown here is derived from an EMBL/GenBank/DDBJ whole genome shotgun (WGS) entry which is preliminary data.</text>
</comment>
<accession>A0A6M0K549</accession>
<gene>
    <name evidence="1" type="ORF">G3446_24035</name>
</gene>
<protein>
    <submittedName>
        <fullName evidence="1">Uncharacterized protein</fullName>
    </submittedName>
</protein>
<dbReference type="Proteomes" id="UP000483379">
    <property type="component" value="Unassembled WGS sequence"/>
</dbReference>
<sequence>DFGLIVGGIYEDGIDFSLASGASACFELTSPTTLPVLAGANRAVVDPQVEIPGFGVCSQ</sequence>